<protein>
    <submittedName>
        <fullName evidence="2">Uncharacterized protein</fullName>
    </submittedName>
</protein>
<comment type="caution">
    <text evidence="2">The sequence shown here is derived from an EMBL/GenBank/DDBJ whole genome shotgun (WGS) entry which is preliminary data.</text>
</comment>
<evidence type="ECO:0000313" key="2">
    <source>
        <dbReference type="EMBL" id="MRY60641.1"/>
    </source>
</evidence>
<dbReference type="Proteomes" id="UP000463337">
    <property type="component" value="Unassembled WGS sequence"/>
</dbReference>
<name>A0A7K0GNZ5_PARDI</name>
<keyword evidence="1" id="KW-1133">Transmembrane helix</keyword>
<keyword evidence="1" id="KW-0472">Membrane</keyword>
<gene>
    <name evidence="2" type="ORF">GKD59_22670</name>
</gene>
<keyword evidence="1" id="KW-0812">Transmembrane</keyword>
<feature type="transmembrane region" description="Helical" evidence="1">
    <location>
        <begin position="12"/>
        <end position="32"/>
    </location>
</feature>
<evidence type="ECO:0000313" key="3">
    <source>
        <dbReference type="Proteomes" id="UP000463337"/>
    </source>
</evidence>
<dbReference type="EMBL" id="WKLT01000065">
    <property type="protein sequence ID" value="MRY60641.1"/>
    <property type="molecule type" value="Genomic_DNA"/>
</dbReference>
<dbReference type="AlphaFoldDB" id="A0A7K0GNZ5"/>
<proteinExistence type="predicted"/>
<sequence length="155" mass="18221">MKFWSIELELLGLFKDYVFAIVLALILAYVAYQQMVINRDKLRLDLYNKRFDVYTATLKFYQELIADGISSGTHKSFIEQKEASKFLFSQDLSIYQLLDELHEKSFKVKAYKENKELKHSPELYVELAKESNDVVMWSGNAIKDLSKKLEPYLNM</sequence>
<accession>A0A7K0GNZ5</accession>
<reference evidence="2 3" key="1">
    <citation type="journal article" date="2019" name="Nat. Med.">
        <title>A library of human gut bacterial isolates paired with longitudinal multiomics data enables mechanistic microbiome research.</title>
        <authorList>
            <person name="Poyet M."/>
            <person name="Groussin M."/>
            <person name="Gibbons S.M."/>
            <person name="Avila-Pacheco J."/>
            <person name="Jiang X."/>
            <person name="Kearney S.M."/>
            <person name="Perrotta A.R."/>
            <person name="Berdy B."/>
            <person name="Zhao S."/>
            <person name="Lieberman T.D."/>
            <person name="Swanson P.K."/>
            <person name="Smith M."/>
            <person name="Roesemann S."/>
            <person name="Alexander J.E."/>
            <person name="Rich S.A."/>
            <person name="Livny J."/>
            <person name="Vlamakis H."/>
            <person name="Clish C."/>
            <person name="Bullock K."/>
            <person name="Deik A."/>
            <person name="Scott J."/>
            <person name="Pierce K.A."/>
            <person name="Xavier R.J."/>
            <person name="Alm E.J."/>
        </authorList>
    </citation>
    <scope>NUCLEOTIDE SEQUENCE [LARGE SCALE GENOMIC DNA]</scope>
    <source>
        <strain evidence="2 3">BIOML-A41</strain>
    </source>
</reference>
<evidence type="ECO:0000256" key="1">
    <source>
        <dbReference type="SAM" id="Phobius"/>
    </source>
</evidence>
<organism evidence="2 3">
    <name type="scientific">Parabacteroides distasonis</name>
    <dbReference type="NCBI Taxonomy" id="823"/>
    <lineage>
        <taxon>Bacteria</taxon>
        <taxon>Pseudomonadati</taxon>
        <taxon>Bacteroidota</taxon>
        <taxon>Bacteroidia</taxon>
        <taxon>Bacteroidales</taxon>
        <taxon>Tannerellaceae</taxon>
        <taxon>Parabacteroides</taxon>
    </lineage>
</organism>